<dbReference type="STRING" id="1590841.A0A2R6QMQ3"/>
<comment type="caution">
    <text evidence="2">The sequence shown here is derived from an EMBL/GenBank/DDBJ whole genome shotgun (WGS) entry which is preliminary data.</text>
</comment>
<sequence>MEDERETAYLRQQRRKKMSLSCCFHGHNLDTSAYDSTASFPSVGKLSPIMSPSSWFRSKGGDFPETKGKCRRSNIIHKIGGRHARRHHSADFSYDPLSYALNFDEGGRGGSEDGHIEEFSSRLPVSPPRRRLRDLGLPSPVIQSVEMSSPAAGRRIGGSSTATTGGKTAVERPRPVTREISVEQC</sequence>
<reference evidence="2 3" key="1">
    <citation type="submission" date="2017-07" db="EMBL/GenBank/DDBJ databases">
        <title>An improved, manually edited Actinidia chinensis var. chinensis (kiwifruit) genome highlights the challenges associated with draft genomes and gene prediction in plants.</title>
        <authorList>
            <person name="Pilkington S."/>
            <person name="Crowhurst R."/>
            <person name="Hilario E."/>
            <person name="Nardozza S."/>
            <person name="Fraser L."/>
            <person name="Peng Y."/>
            <person name="Gunaseelan K."/>
            <person name="Simpson R."/>
            <person name="Tahir J."/>
            <person name="Deroles S."/>
            <person name="Templeton K."/>
            <person name="Luo Z."/>
            <person name="Davy M."/>
            <person name="Cheng C."/>
            <person name="Mcneilage M."/>
            <person name="Scaglione D."/>
            <person name="Liu Y."/>
            <person name="Zhang Q."/>
            <person name="Datson P."/>
            <person name="De Silva N."/>
            <person name="Gardiner S."/>
            <person name="Bassett H."/>
            <person name="Chagne D."/>
            <person name="Mccallum J."/>
            <person name="Dzierzon H."/>
            <person name="Deng C."/>
            <person name="Wang Y.-Y."/>
            <person name="Barron N."/>
            <person name="Manako K."/>
            <person name="Bowen J."/>
            <person name="Foster T."/>
            <person name="Erridge Z."/>
            <person name="Tiffin H."/>
            <person name="Waite C."/>
            <person name="Davies K."/>
            <person name="Grierson E."/>
            <person name="Laing W."/>
            <person name="Kirk R."/>
            <person name="Chen X."/>
            <person name="Wood M."/>
            <person name="Montefiori M."/>
            <person name="Brummell D."/>
            <person name="Schwinn K."/>
            <person name="Catanach A."/>
            <person name="Fullerton C."/>
            <person name="Li D."/>
            <person name="Meiyalaghan S."/>
            <person name="Nieuwenhuizen N."/>
            <person name="Read N."/>
            <person name="Prakash R."/>
            <person name="Hunter D."/>
            <person name="Zhang H."/>
            <person name="Mckenzie M."/>
            <person name="Knabel M."/>
            <person name="Harris A."/>
            <person name="Allan A."/>
            <person name="Chen A."/>
            <person name="Janssen B."/>
            <person name="Plunkett B."/>
            <person name="Dwamena C."/>
            <person name="Voogd C."/>
            <person name="Leif D."/>
            <person name="Lafferty D."/>
            <person name="Souleyre E."/>
            <person name="Varkonyi-Gasic E."/>
            <person name="Gambi F."/>
            <person name="Hanley J."/>
            <person name="Yao J.-L."/>
            <person name="Cheung J."/>
            <person name="David K."/>
            <person name="Warren B."/>
            <person name="Marsh K."/>
            <person name="Snowden K."/>
            <person name="Lin-Wang K."/>
            <person name="Brian L."/>
            <person name="Martinez-Sanchez M."/>
            <person name="Wang M."/>
            <person name="Ileperuma N."/>
            <person name="Macnee N."/>
            <person name="Campin R."/>
            <person name="Mcatee P."/>
            <person name="Drummond R."/>
            <person name="Espley R."/>
            <person name="Ireland H."/>
            <person name="Wu R."/>
            <person name="Atkinson R."/>
            <person name="Karunairetnam S."/>
            <person name="Bulley S."/>
            <person name="Chunkath S."/>
            <person name="Hanley Z."/>
            <person name="Storey R."/>
            <person name="Thrimawithana A."/>
            <person name="Thomson S."/>
            <person name="David C."/>
            <person name="Testolin R."/>
        </authorList>
    </citation>
    <scope>NUCLEOTIDE SEQUENCE [LARGE SCALE GENOMIC DNA]</scope>
    <source>
        <strain evidence="3">cv. Red5</strain>
        <tissue evidence="2">Young leaf</tissue>
    </source>
</reference>
<dbReference type="Gramene" id="PSS11187">
    <property type="protein sequence ID" value="PSS11187"/>
    <property type="gene ID" value="CEY00_Acc15460"/>
</dbReference>
<dbReference type="InParanoid" id="A0A2R6QMQ3"/>
<dbReference type="OMA" id="MENEHDT"/>
<gene>
    <name evidence="2" type="ORF">CEY00_Acc15460</name>
</gene>
<accession>A0A2R6QMQ3</accession>
<dbReference type="AlphaFoldDB" id="A0A2R6QMQ3"/>
<dbReference type="EMBL" id="NKQK01000014">
    <property type="protein sequence ID" value="PSS11187.1"/>
    <property type="molecule type" value="Genomic_DNA"/>
</dbReference>
<dbReference type="PANTHER" id="PTHR33168">
    <property type="entry name" value="STRESS INDUCED PROTEIN-RELATED"/>
    <property type="match status" value="1"/>
</dbReference>
<protein>
    <submittedName>
        <fullName evidence="2">Uncharacterized protein</fullName>
    </submittedName>
</protein>
<feature type="compositionally biased region" description="Low complexity" evidence="1">
    <location>
        <begin position="157"/>
        <end position="168"/>
    </location>
</feature>
<reference evidence="3" key="2">
    <citation type="journal article" date="2018" name="BMC Genomics">
        <title>A manually annotated Actinidia chinensis var. chinensis (kiwifruit) genome highlights the challenges associated with draft genomes and gene prediction in plants.</title>
        <authorList>
            <person name="Pilkington S.M."/>
            <person name="Crowhurst R."/>
            <person name="Hilario E."/>
            <person name="Nardozza S."/>
            <person name="Fraser L."/>
            <person name="Peng Y."/>
            <person name="Gunaseelan K."/>
            <person name="Simpson R."/>
            <person name="Tahir J."/>
            <person name="Deroles S.C."/>
            <person name="Templeton K."/>
            <person name="Luo Z."/>
            <person name="Davy M."/>
            <person name="Cheng C."/>
            <person name="McNeilage M."/>
            <person name="Scaglione D."/>
            <person name="Liu Y."/>
            <person name="Zhang Q."/>
            <person name="Datson P."/>
            <person name="De Silva N."/>
            <person name="Gardiner S.E."/>
            <person name="Bassett H."/>
            <person name="Chagne D."/>
            <person name="McCallum J."/>
            <person name="Dzierzon H."/>
            <person name="Deng C."/>
            <person name="Wang Y.Y."/>
            <person name="Barron L."/>
            <person name="Manako K."/>
            <person name="Bowen J."/>
            <person name="Foster T.M."/>
            <person name="Erridge Z.A."/>
            <person name="Tiffin H."/>
            <person name="Waite C.N."/>
            <person name="Davies K.M."/>
            <person name="Grierson E.P."/>
            <person name="Laing W.A."/>
            <person name="Kirk R."/>
            <person name="Chen X."/>
            <person name="Wood M."/>
            <person name="Montefiori M."/>
            <person name="Brummell D.A."/>
            <person name="Schwinn K.E."/>
            <person name="Catanach A."/>
            <person name="Fullerton C."/>
            <person name="Li D."/>
            <person name="Meiyalaghan S."/>
            <person name="Nieuwenhuizen N."/>
            <person name="Read N."/>
            <person name="Prakash R."/>
            <person name="Hunter D."/>
            <person name="Zhang H."/>
            <person name="McKenzie M."/>
            <person name="Knabel M."/>
            <person name="Harris A."/>
            <person name="Allan A.C."/>
            <person name="Gleave A."/>
            <person name="Chen A."/>
            <person name="Janssen B.J."/>
            <person name="Plunkett B."/>
            <person name="Ampomah-Dwamena C."/>
            <person name="Voogd C."/>
            <person name="Leif D."/>
            <person name="Lafferty D."/>
            <person name="Souleyre E.J.F."/>
            <person name="Varkonyi-Gasic E."/>
            <person name="Gambi F."/>
            <person name="Hanley J."/>
            <person name="Yao J.L."/>
            <person name="Cheung J."/>
            <person name="David K.M."/>
            <person name="Warren B."/>
            <person name="Marsh K."/>
            <person name="Snowden K.C."/>
            <person name="Lin-Wang K."/>
            <person name="Brian L."/>
            <person name="Martinez-Sanchez M."/>
            <person name="Wang M."/>
            <person name="Ileperuma N."/>
            <person name="Macnee N."/>
            <person name="Campin R."/>
            <person name="McAtee P."/>
            <person name="Drummond R.S.M."/>
            <person name="Espley R.V."/>
            <person name="Ireland H.S."/>
            <person name="Wu R."/>
            <person name="Atkinson R.G."/>
            <person name="Karunairetnam S."/>
            <person name="Bulley S."/>
            <person name="Chunkath S."/>
            <person name="Hanley Z."/>
            <person name="Storey R."/>
            <person name="Thrimawithana A.H."/>
            <person name="Thomson S."/>
            <person name="David C."/>
            <person name="Testolin R."/>
            <person name="Huang H."/>
            <person name="Hellens R.P."/>
            <person name="Schaffer R.J."/>
        </authorList>
    </citation>
    <scope>NUCLEOTIDE SEQUENCE [LARGE SCALE GENOMIC DNA]</scope>
    <source>
        <strain evidence="3">cv. Red5</strain>
    </source>
</reference>
<keyword evidence="3" id="KW-1185">Reference proteome</keyword>
<organism evidence="2 3">
    <name type="scientific">Actinidia chinensis var. chinensis</name>
    <name type="common">Chinese soft-hair kiwi</name>
    <dbReference type="NCBI Taxonomy" id="1590841"/>
    <lineage>
        <taxon>Eukaryota</taxon>
        <taxon>Viridiplantae</taxon>
        <taxon>Streptophyta</taxon>
        <taxon>Embryophyta</taxon>
        <taxon>Tracheophyta</taxon>
        <taxon>Spermatophyta</taxon>
        <taxon>Magnoliopsida</taxon>
        <taxon>eudicotyledons</taxon>
        <taxon>Gunneridae</taxon>
        <taxon>Pentapetalae</taxon>
        <taxon>asterids</taxon>
        <taxon>Ericales</taxon>
        <taxon>Actinidiaceae</taxon>
        <taxon>Actinidia</taxon>
    </lineage>
</organism>
<dbReference type="Proteomes" id="UP000241394">
    <property type="component" value="Chromosome LG14"/>
</dbReference>
<feature type="compositionally biased region" description="Basic and acidic residues" evidence="1">
    <location>
        <begin position="169"/>
        <end position="185"/>
    </location>
</feature>
<feature type="region of interest" description="Disordered" evidence="1">
    <location>
        <begin position="105"/>
        <end position="185"/>
    </location>
</feature>
<proteinExistence type="predicted"/>
<dbReference type="OrthoDB" id="657187at2759"/>
<evidence type="ECO:0000256" key="1">
    <source>
        <dbReference type="SAM" id="MobiDB-lite"/>
    </source>
</evidence>
<evidence type="ECO:0000313" key="3">
    <source>
        <dbReference type="Proteomes" id="UP000241394"/>
    </source>
</evidence>
<feature type="compositionally biased region" description="Basic and acidic residues" evidence="1">
    <location>
        <begin position="105"/>
        <end position="120"/>
    </location>
</feature>
<name>A0A2R6QMQ3_ACTCC</name>
<evidence type="ECO:0000313" key="2">
    <source>
        <dbReference type="EMBL" id="PSS11187.1"/>
    </source>
</evidence>